<feature type="chain" id="PRO_5009283719" evidence="1">
    <location>
        <begin position="25"/>
        <end position="137"/>
    </location>
</feature>
<evidence type="ECO:0000256" key="1">
    <source>
        <dbReference type="SAM" id="SignalP"/>
    </source>
</evidence>
<feature type="signal peptide" evidence="1">
    <location>
        <begin position="1"/>
        <end position="24"/>
    </location>
</feature>
<dbReference type="AlphaFoldDB" id="A0A1H5S7B4"/>
<organism evidence="2 3">
    <name type="scientific">Jhaorihella thermophila</name>
    <dbReference type="NCBI Taxonomy" id="488547"/>
    <lineage>
        <taxon>Bacteria</taxon>
        <taxon>Pseudomonadati</taxon>
        <taxon>Pseudomonadota</taxon>
        <taxon>Alphaproteobacteria</taxon>
        <taxon>Rhodobacterales</taxon>
        <taxon>Paracoccaceae</taxon>
        <taxon>Jhaorihella</taxon>
    </lineage>
</organism>
<evidence type="ECO:0000313" key="3">
    <source>
        <dbReference type="Proteomes" id="UP000236742"/>
    </source>
</evidence>
<sequence length="137" mass="14931">MRTSLAFRAIVAAGLIALPGMASAQWRAVNRSEVFPISKGVFEVVNRSSSRTQDYWCAAGDYAITQLRTAATQRIYVSVPIGASQFRSGKRGVRFSLTPPPEGPAPDSYSLSVKKVGENLTAASARNYCYDDLFLDF</sequence>
<proteinExistence type="predicted"/>
<protein>
    <submittedName>
        <fullName evidence="2">Uncharacterized protein</fullName>
    </submittedName>
</protein>
<dbReference type="RefSeq" id="WP_235003638.1">
    <property type="nucleotide sequence ID" value="NZ_FNVD01000001.1"/>
</dbReference>
<gene>
    <name evidence="2" type="ORF">SAMN05421751_101380</name>
</gene>
<accession>A0A1H5S7B4</accession>
<name>A0A1H5S7B4_9RHOB</name>
<dbReference type="EMBL" id="FNVD01000001">
    <property type="protein sequence ID" value="SEF46533.1"/>
    <property type="molecule type" value="Genomic_DNA"/>
</dbReference>
<evidence type="ECO:0000313" key="2">
    <source>
        <dbReference type="EMBL" id="SEF46533.1"/>
    </source>
</evidence>
<keyword evidence="3" id="KW-1185">Reference proteome</keyword>
<dbReference type="Proteomes" id="UP000236742">
    <property type="component" value="Unassembled WGS sequence"/>
</dbReference>
<reference evidence="2 3" key="1">
    <citation type="submission" date="2016-10" db="EMBL/GenBank/DDBJ databases">
        <authorList>
            <person name="de Groot N.N."/>
        </authorList>
    </citation>
    <scope>NUCLEOTIDE SEQUENCE [LARGE SCALE GENOMIC DNA]</scope>
    <source>
        <strain evidence="2 3">DSM 23413</strain>
    </source>
</reference>
<keyword evidence="1" id="KW-0732">Signal</keyword>